<accession>A0A7K1YBQ0</accession>
<proteinExistence type="predicted"/>
<keyword evidence="1" id="KW-0812">Transmembrane</keyword>
<dbReference type="Proteomes" id="UP000466586">
    <property type="component" value="Unassembled WGS sequence"/>
</dbReference>
<keyword evidence="3" id="KW-1185">Reference proteome</keyword>
<evidence type="ECO:0000313" key="3">
    <source>
        <dbReference type="Proteomes" id="UP000466586"/>
    </source>
</evidence>
<feature type="transmembrane region" description="Helical" evidence="1">
    <location>
        <begin position="6"/>
        <end position="28"/>
    </location>
</feature>
<sequence length="115" mass="12866">MNWNHFILLLIGIYLGYYAINILADLYLKQKTHGREADQDILFFSEDSQPEIIVYDDEPEQAVNSATAPQQESFAQETAPAYPSPVLESTGAVSLKELIKVAQAGLLQYTKAIPY</sequence>
<evidence type="ECO:0000313" key="2">
    <source>
        <dbReference type="EMBL" id="MXV52013.1"/>
    </source>
</evidence>
<evidence type="ECO:0000256" key="1">
    <source>
        <dbReference type="SAM" id="Phobius"/>
    </source>
</evidence>
<protein>
    <submittedName>
        <fullName evidence="2">Uncharacterized protein</fullName>
    </submittedName>
</protein>
<comment type="caution">
    <text evidence="2">The sequence shown here is derived from an EMBL/GenBank/DDBJ whole genome shotgun (WGS) entry which is preliminary data.</text>
</comment>
<keyword evidence="1" id="KW-0472">Membrane</keyword>
<name>A0A7K1YBQ0_9SPHI</name>
<reference evidence="2 3" key="1">
    <citation type="submission" date="2019-11" db="EMBL/GenBank/DDBJ databases">
        <title>Pedobacter sp. HMF7647 Genome sequencing and assembly.</title>
        <authorList>
            <person name="Kang H."/>
            <person name="Kim H."/>
            <person name="Joh K."/>
        </authorList>
    </citation>
    <scope>NUCLEOTIDE SEQUENCE [LARGE SCALE GENOMIC DNA]</scope>
    <source>
        <strain evidence="2 3">HMF7647</strain>
    </source>
</reference>
<organism evidence="2 3">
    <name type="scientific">Hufsiella arboris</name>
    <dbReference type="NCBI Taxonomy" id="2695275"/>
    <lineage>
        <taxon>Bacteria</taxon>
        <taxon>Pseudomonadati</taxon>
        <taxon>Bacteroidota</taxon>
        <taxon>Sphingobacteriia</taxon>
        <taxon>Sphingobacteriales</taxon>
        <taxon>Sphingobacteriaceae</taxon>
        <taxon>Hufsiella</taxon>
    </lineage>
</organism>
<keyword evidence="1" id="KW-1133">Transmembrane helix</keyword>
<dbReference type="RefSeq" id="WP_160845197.1">
    <property type="nucleotide sequence ID" value="NZ_WVHT01000006.1"/>
</dbReference>
<dbReference type="EMBL" id="WVHT01000006">
    <property type="protein sequence ID" value="MXV52013.1"/>
    <property type="molecule type" value="Genomic_DNA"/>
</dbReference>
<dbReference type="AlphaFoldDB" id="A0A7K1YBQ0"/>
<gene>
    <name evidence="2" type="ORF">GS399_13610</name>
</gene>